<reference evidence="1 2" key="1">
    <citation type="submission" date="2022-04" db="EMBL/GenBank/DDBJ databases">
        <title>Whole genome surviellance of AMR bacteria from Assam, India: One Health Study.</title>
        <authorList>
            <person name="Mendem S.K."/>
            <person name="Rakshit O."/>
            <person name="Murugesan D."/>
            <person name="Shome R."/>
            <person name="Raisen C."/>
            <person name="Holmes M.A."/>
            <person name="Saikia K."/>
            <person name="Shome B.R."/>
        </authorList>
    </citation>
    <scope>NUCLEOTIDE SEQUENCE [LARGE SCALE GENOMIC DNA]</scope>
    <source>
        <strain evidence="1 2">MGG-11lp</strain>
    </source>
</reference>
<dbReference type="Pfam" id="PF02413">
    <property type="entry name" value="Caudo_TAP"/>
    <property type="match status" value="1"/>
</dbReference>
<comment type="caution">
    <text evidence="1">The sequence shown here is derived from an EMBL/GenBank/DDBJ whole genome shotgun (WGS) entry which is preliminary data.</text>
</comment>
<accession>A0ABU6E7E3</accession>
<organism evidence="1 2">
    <name type="scientific">Enterobacter vonholyi</name>
    <dbReference type="NCBI Taxonomy" id="2797505"/>
    <lineage>
        <taxon>Bacteria</taxon>
        <taxon>Pseudomonadati</taxon>
        <taxon>Pseudomonadota</taxon>
        <taxon>Gammaproteobacteria</taxon>
        <taxon>Enterobacterales</taxon>
        <taxon>Enterobacteriaceae</taxon>
        <taxon>Enterobacter</taxon>
    </lineage>
</organism>
<dbReference type="EMBL" id="JALLMC010000010">
    <property type="protein sequence ID" value="MEB6412130.1"/>
    <property type="molecule type" value="Genomic_DNA"/>
</dbReference>
<dbReference type="Proteomes" id="UP001306510">
    <property type="component" value="Unassembled WGS sequence"/>
</dbReference>
<evidence type="ECO:0000313" key="1">
    <source>
        <dbReference type="EMBL" id="MEB6412130.1"/>
    </source>
</evidence>
<keyword evidence="2" id="KW-1185">Reference proteome</keyword>
<name>A0ABU6E7E3_9ENTR</name>
<dbReference type="PANTHER" id="PTHR34413:SF1">
    <property type="entry name" value="CYTOPLASMIC PROTEIN"/>
    <property type="match status" value="1"/>
</dbReference>
<evidence type="ECO:0000313" key="2">
    <source>
        <dbReference type="Proteomes" id="UP001306510"/>
    </source>
</evidence>
<dbReference type="RefSeq" id="WP_325848877.1">
    <property type="nucleotide sequence ID" value="NZ_JALLMC010000010.1"/>
</dbReference>
<dbReference type="PANTHER" id="PTHR34413">
    <property type="entry name" value="PROPHAGE TAIL FIBER ASSEMBLY PROTEIN HOMOLOG TFAE-RELATED-RELATED"/>
    <property type="match status" value="1"/>
</dbReference>
<dbReference type="InterPro" id="IPR051220">
    <property type="entry name" value="TFA_Chaperone"/>
</dbReference>
<sequence length="141" mass="15906">MNYAYSPSKNAFYYFGWKDEYYAAGTWPSDAIEVADDIHEKFSADPPKGKLLIAGNDGLPAWGDVPPPTREESLAQARVEKQNRIDAANNYMNGKQWPGKAAIGRLNEEELIQYNMWLDYLDALESVDISCAPNINWPTNN</sequence>
<protein>
    <submittedName>
        <fullName evidence="1">Tail fiber assembly protein</fullName>
    </submittedName>
</protein>
<dbReference type="InterPro" id="IPR003458">
    <property type="entry name" value="Phage_T4_Gp38_tail_assem"/>
</dbReference>
<proteinExistence type="predicted"/>
<gene>
    <name evidence="1" type="ORF">MXM28_20850</name>
</gene>